<reference evidence="18 19" key="1">
    <citation type="submission" date="2020-04" db="EMBL/GenBank/DDBJ databases">
        <authorList>
            <person name="De Canck E."/>
        </authorList>
    </citation>
    <scope>NUCLEOTIDE SEQUENCE [LARGE SCALE GENOMIC DNA]</scope>
    <source>
        <strain evidence="18 19">LMG 6000</strain>
    </source>
</reference>
<name>A0A6S7FCY6_9BURK</name>
<dbReference type="Pfam" id="PF00533">
    <property type="entry name" value="BRCT"/>
    <property type="match status" value="1"/>
</dbReference>
<dbReference type="SUPFAM" id="SSF50249">
    <property type="entry name" value="Nucleic acid-binding proteins"/>
    <property type="match status" value="1"/>
</dbReference>
<keyword evidence="4 15" id="KW-0436">Ligase</keyword>
<dbReference type="CDD" id="cd17748">
    <property type="entry name" value="BRCT_DNA_ligase_like"/>
    <property type="match status" value="1"/>
</dbReference>
<feature type="binding site" evidence="15">
    <location>
        <position position="322"/>
    </location>
    <ligand>
        <name>NAD(+)</name>
        <dbReference type="ChEBI" id="CHEBI:57540"/>
    </ligand>
</feature>
<protein>
    <recommendedName>
        <fullName evidence="3 15">DNA ligase</fullName>
        <ecNumber evidence="2 15">6.5.1.2</ecNumber>
    </recommendedName>
    <alternativeName>
        <fullName evidence="15">Polydeoxyribonucleotide synthase [NAD(+)]</fullName>
    </alternativeName>
</protein>
<dbReference type="RefSeq" id="WP_076815837.1">
    <property type="nucleotide sequence ID" value="NZ_CADIJK010000006.1"/>
</dbReference>
<dbReference type="GeneID" id="92765921"/>
<dbReference type="FunFam" id="3.30.470.30:FF:000001">
    <property type="entry name" value="DNA ligase"/>
    <property type="match status" value="1"/>
</dbReference>
<comment type="caution">
    <text evidence="15">Lacks conserved residue(s) required for the propagation of feature annotation.</text>
</comment>
<dbReference type="NCBIfam" id="NF005932">
    <property type="entry name" value="PRK07956.1"/>
    <property type="match status" value="1"/>
</dbReference>
<dbReference type="GO" id="GO:0005829">
    <property type="term" value="C:cytosol"/>
    <property type="evidence" value="ECO:0007669"/>
    <property type="project" value="TreeGrafter"/>
</dbReference>
<dbReference type="SUPFAM" id="SSF47781">
    <property type="entry name" value="RuvA domain 2-like"/>
    <property type="match status" value="1"/>
</dbReference>
<dbReference type="FunFam" id="1.10.287.610:FF:000002">
    <property type="entry name" value="DNA ligase"/>
    <property type="match status" value="1"/>
</dbReference>
<keyword evidence="10 15" id="KW-0520">NAD</keyword>
<comment type="catalytic activity">
    <reaction evidence="13 15 16">
        <text>NAD(+) + (deoxyribonucleotide)n-3'-hydroxyl + 5'-phospho-(deoxyribonucleotide)m = (deoxyribonucleotide)n+m + AMP + beta-nicotinamide D-nucleotide.</text>
        <dbReference type="EC" id="6.5.1.2"/>
    </reaction>
</comment>
<dbReference type="GO" id="GO:0003911">
    <property type="term" value="F:DNA ligase (NAD+) activity"/>
    <property type="evidence" value="ECO:0007669"/>
    <property type="project" value="UniProtKB-UniRule"/>
</dbReference>
<evidence type="ECO:0000256" key="5">
    <source>
        <dbReference type="ARBA" id="ARBA00022705"/>
    </source>
</evidence>
<evidence type="ECO:0000256" key="9">
    <source>
        <dbReference type="ARBA" id="ARBA00022842"/>
    </source>
</evidence>
<keyword evidence="6 15" id="KW-0479">Metal-binding</keyword>
<dbReference type="Pfam" id="PF01653">
    <property type="entry name" value="DNA_ligase_aden"/>
    <property type="match status" value="1"/>
</dbReference>
<dbReference type="FunFam" id="1.10.150.20:FF:000007">
    <property type="entry name" value="DNA ligase"/>
    <property type="match status" value="1"/>
</dbReference>
<comment type="function">
    <text evidence="1 15">DNA ligase that catalyzes the formation of phosphodiester linkages between 5'-phosphoryl and 3'-hydroxyl groups in double-stranded DNA using NAD as a coenzyme and as the energy source for the reaction. It is essential for DNA replication and repair of damaged DNA.</text>
</comment>
<dbReference type="KEGG" id="ais:BUW96_18965"/>
<dbReference type="InterPro" id="IPR004149">
    <property type="entry name" value="Znf_DNAligase_C4"/>
</dbReference>
<dbReference type="PROSITE" id="PS50172">
    <property type="entry name" value="BRCT"/>
    <property type="match status" value="1"/>
</dbReference>
<dbReference type="InterPro" id="IPR013839">
    <property type="entry name" value="DNAligase_adenylation"/>
</dbReference>
<dbReference type="InterPro" id="IPR001679">
    <property type="entry name" value="DNA_ligase"/>
</dbReference>
<dbReference type="GO" id="GO:0006260">
    <property type="term" value="P:DNA replication"/>
    <property type="evidence" value="ECO:0007669"/>
    <property type="project" value="UniProtKB-KW"/>
</dbReference>
<dbReference type="PIRSF" id="PIRSF001604">
    <property type="entry name" value="LigA"/>
    <property type="match status" value="1"/>
</dbReference>
<dbReference type="Pfam" id="PF03120">
    <property type="entry name" value="OB_DNA_ligase"/>
    <property type="match status" value="1"/>
</dbReference>
<evidence type="ECO:0000256" key="7">
    <source>
        <dbReference type="ARBA" id="ARBA00022763"/>
    </source>
</evidence>
<dbReference type="GO" id="GO:0003677">
    <property type="term" value="F:DNA binding"/>
    <property type="evidence" value="ECO:0007669"/>
    <property type="project" value="InterPro"/>
</dbReference>
<feature type="binding site" evidence="15">
    <location>
        <position position="440"/>
    </location>
    <ligand>
        <name>Zn(2+)</name>
        <dbReference type="ChEBI" id="CHEBI:29105"/>
    </ligand>
</feature>
<evidence type="ECO:0000256" key="1">
    <source>
        <dbReference type="ARBA" id="ARBA00004067"/>
    </source>
</evidence>
<dbReference type="HAMAP" id="MF_01588">
    <property type="entry name" value="DNA_ligase_A"/>
    <property type="match status" value="1"/>
</dbReference>
<dbReference type="GO" id="GO:0046872">
    <property type="term" value="F:metal ion binding"/>
    <property type="evidence" value="ECO:0007669"/>
    <property type="project" value="UniProtKB-KW"/>
</dbReference>
<feature type="binding site" evidence="15">
    <location>
        <position position="184"/>
    </location>
    <ligand>
        <name>NAD(+)</name>
        <dbReference type="ChEBI" id="CHEBI:57540"/>
    </ligand>
</feature>
<keyword evidence="11 15" id="KW-0234">DNA repair</keyword>
<feature type="active site" description="N6-AMP-lysine intermediate" evidence="15">
    <location>
        <position position="127"/>
    </location>
</feature>
<feature type="domain" description="BRCT" evidence="17">
    <location>
        <begin position="621"/>
        <end position="693"/>
    </location>
</feature>
<evidence type="ECO:0000256" key="10">
    <source>
        <dbReference type="ARBA" id="ARBA00023027"/>
    </source>
</evidence>
<evidence type="ECO:0000256" key="16">
    <source>
        <dbReference type="RuleBase" id="RU000618"/>
    </source>
</evidence>
<dbReference type="PANTHER" id="PTHR23389">
    <property type="entry name" value="CHROMOSOME TRANSMISSION FIDELITY FACTOR 18"/>
    <property type="match status" value="1"/>
</dbReference>
<dbReference type="SMART" id="SM00532">
    <property type="entry name" value="LIGANc"/>
    <property type="match status" value="1"/>
</dbReference>
<keyword evidence="5 15" id="KW-0235">DNA replication</keyword>
<evidence type="ECO:0000256" key="11">
    <source>
        <dbReference type="ARBA" id="ARBA00023204"/>
    </source>
</evidence>
<feature type="binding site" evidence="15">
    <location>
        <position position="443"/>
    </location>
    <ligand>
        <name>Zn(2+)</name>
        <dbReference type="ChEBI" id="CHEBI:29105"/>
    </ligand>
</feature>
<evidence type="ECO:0000256" key="3">
    <source>
        <dbReference type="ARBA" id="ARBA00013308"/>
    </source>
</evidence>
<dbReference type="FunFam" id="2.40.50.140:FF:000012">
    <property type="entry name" value="DNA ligase"/>
    <property type="match status" value="1"/>
</dbReference>
<dbReference type="InterPro" id="IPR001357">
    <property type="entry name" value="BRCT_dom"/>
</dbReference>
<gene>
    <name evidence="15 18" type="primary">ligA</name>
    <name evidence="18" type="ORF">LMG6000_03948</name>
</gene>
<dbReference type="Gene3D" id="3.40.50.10190">
    <property type="entry name" value="BRCT domain"/>
    <property type="match status" value="1"/>
</dbReference>
<dbReference type="InterPro" id="IPR004150">
    <property type="entry name" value="NAD_DNA_ligase_OB"/>
</dbReference>
<evidence type="ECO:0000313" key="19">
    <source>
        <dbReference type="Proteomes" id="UP000494183"/>
    </source>
</evidence>
<keyword evidence="12 15" id="KW-0464">Manganese</keyword>
<keyword evidence="7 15" id="KW-0227">DNA damage</keyword>
<organism evidence="18 19">
    <name type="scientific">Achromobacter insolitus</name>
    <dbReference type="NCBI Taxonomy" id="217204"/>
    <lineage>
        <taxon>Bacteria</taxon>
        <taxon>Pseudomonadati</taxon>
        <taxon>Pseudomonadota</taxon>
        <taxon>Betaproteobacteria</taxon>
        <taxon>Burkholderiales</taxon>
        <taxon>Alcaligenaceae</taxon>
        <taxon>Achromobacter</taxon>
    </lineage>
</organism>
<comment type="cofactor">
    <cofactor evidence="15">
        <name>Mg(2+)</name>
        <dbReference type="ChEBI" id="CHEBI:18420"/>
    </cofactor>
    <cofactor evidence="15">
        <name>Mn(2+)</name>
        <dbReference type="ChEBI" id="CHEBI:29035"/>
    </cofactor>
</comment>
<dbReference type="InterPro" id="IPR033136">
    <property type="entry name" value="DNA_ligase_CS"/>
</dbReference>
<dbReference type="EC" id="6.5.1.2" evidence="2 15"/>
<feature type="binding site" evidence="15">
    <location>
        <position position="125"/>
    </location>
    <ligand>
        <name>NAD(+)</name>
        <dbReference type="ChEBI" id="CHEBI:57540"/>
    </ligand>
</feature>
<dbReference type="NCBIfam" id="TIGR00575">
    <property type="entry name" value="dnlj"/>
    <property type="match status" value="1"/>
</dbReference>
<dbReference type="InterPro" id="IPR010994">
    <property type="entry name" value="RuvA_2-like"/>
</dbReference>
<dbReference type="PROSITE" id="PS01055">
    <property type="entry name" value="DNA_LIGASE_N1"/>
    <property type="match status" value="1"/>
</dbReference>
<evidence type="ECO:0000256" key="2">
    <source>
        <dbReference type="ARBA" id="ARBA00012722"/>
    </source>
</evidence>
<evidence type="ECO:0000256" key="13">
    <source>
        <dbReference type="ARBA" id="ARBA00034005"/>
    </source>
</evidence>
<feature type="binding site" evidence="15">
    <location>
        <begin position="87"/>
        <end position="88"/>
    </location>
    <ligand>
        <name>NAD(+)</name>
        <dbReference type="ChEBI" id="CHEBI:57540"/>
    </ligand>
</feature>
<evidence type="ECO:0000256" key="12">
    <source>
        <dbReference type="ARBA" id="ARBA00023211"/>
    </source>
</evidence>
<dbReference type="AlphaFoldDB" id="A0A6S7FCY6"/>
<evidence type="ECO:0000313" key="18">
    <source>
        <dbReference type="EMBL" id="CAB3934711.1"/>
    </source>
</evidence>
<dbReference type="CDD" id="cd00114">
    <property type="entry name" value="LIGANc"/>
    <property type="match status" value="1"/>
</dbReference>
<dbReference type="PANTHER" id="PTHR23389:SF9">
    <property type="entry name" value="DNA LIGASE"/>
    <property type="match status" value="1"/>
</dbReference>
<dbReference type="Proteomes" id="UP000494183">
    <property type="component" value="Unassembled WGS sequence"/>
</dbReference>
<dbReference type="Gene3D" id="1.10.287.610">
    <property type="entry name" value="Helix hairpin bin"/>
    <property type="match status" value="1"/>
</dbReference>
<feature type="binding site" evidence="15">
    <location>
        <position position="148"/>
    </location>
    <ligand>
        <name>NAD(+)</name>
        <dbReference type="ChEBI" id="CHEBI:57540"/>
    </ligand>
</feature>
<dbReference type="GO" id="GO:0006281">
    <property type="term" value="P:DNA repair"/>
    <property type="evidence" value="ECO:0007669"/>
    <property type="project" value="UniProtKB-KW"/>
</dbReference>
<dbReference type="SUPFAM" id="SSF56091">
    <property type="entry name" value="DNA ligase/mRNA capping enzyme, catalytic domain"/>
    <property type="match status" value="1"/>
</dbReference>
<keyword evidence="9 15" id="KW-0460">Magnesium</keyword>
<feature type="binding site" evidence="15">
    <location>
        <position position="346"/>
    </location>
    <ligand>
        <name>NAD(+)</name>
        <dbReference type="ChEBI" id="CHEBI:57540"/>
    </ligand>
</feature>
<keyword evidence="19" id="KW-1185">Reference proteome</keyword>
<evidence type="ECO:0000256" key="4">
    <source>
        <dbReference type="ARBA" id="ARBA00022598"/>
    </source>
</evidence>
<dbReference type="InterPro" id="IPR003583">
    <property type="entry name" value="Hlx-hairpin-Hlx_DNA-bd_motif"/>
</dbReference>
<dbReference type="Pfam" id="PF12826">
    <property type="entry name" value="HHH_2"/>
    <property type="match status" value="1"/>
</dbReference>
<accession>A0A6S7FCY6</accession>
<dbReference type="InterPro" id="IPR012340">
    <property type="entry name" value="NA-bd_OB-fold"/>
</dbReference>
<dbReference type="SMART" id="SM00278">
    <property type="entry name" value="HhH1"/>
    <property type="match status" value="4"/>
</dbReference>
<evidence type="ECO:0000256" key="15">
    <source>
        <dbReference type="HAMAP-Rule" id="MF_01588"/>
    </source>
</evidence>
<dbReference type="InterPro" id="IPR036420">
    <property type="entry name" value="BRCT_dom_sf"/>
</dbReference>
<dbReference type="InterPro" id="IPR013840">
    <property type="entry name" value="DNAligase_N"/>
</dbReference>
<evidence type="ECO:0000256" key="8">
    <source>
        <dbReference type="ARBA" id="ARBA00022833"/>
    </source>
</evidence>
<dbReference type="InterPro" id="IPR018239">
    <property type="entry name" value="DNA_ligase_AS"/>
</dbReference>
<comment type="similarity">
    <text evidence="14 15">Belongs to the NAD-dependent DNA ligase family. LigA subfamily.</text>
</comment>
<dbReference type="Gene3D" id="6.20.10.30">
    <property type="match status" value="1"/>
</dbReference>
<dbReference type="PROSITE" id="PS01056">
    <property type="entry name" value="DNA_LIGASE_N2"/>
    <property type="match status" value="1"/>
</dbReference>
<dbReference type="Pfam" id="PF14520">
    <property type="entry name" value="HHH_5"/>
    <property type="match status" value="1"/>
</dbReference>
<feature type="binding site" evidence="15">
    <location>
        <position position="464"/>
    </location>
    <ligand>
        <name>Zn(2+)</name>
        <dbReference type="ChEBI" id="CHEBI:29105"/>
    </ligand>
</feature>
<evidence type="ECO:0000256" key="14">
    <source>
        <dbReference type="ARBA" id="ARBA00060881"/>
    </source>
</evidence>
<evidence type="ECO:0000256" key="6">
    <source>
        <dbReference type="ARBA" id="ARBA00022723"/>
    </source>
</evidence>
<sequence>MSGASGGENPAQAAARLRAEIEQHNVRYYVYDDPSISDAEYDGLMRELQALEAEHPELVTPESPTQRVGAAPVSAFGSVRHVVPMLSLGNAFDEEDVLAFDRRVTDTLRGAGLLGPAQEADYFCELKLDGLAISLRYENGRLVQAATRGDGQTGEDVTSNIRTIKAIPLQLKGSFPQVLEVRGEVLMNRADFEKLNQAQAKRDEKVFVNPRNAAAGSLRQLDPRITAKRPLRFFAYGWGEVQGLAGTQGGLFAEASAGAAQASQLPEKSHGAMLDWLASLGLPVNVKHNHRASGAEGLMAFYAKVGQLRAELPYDIDGVVYKVDSLPAQKVLGFVARAPRFALAHKFAAEEATTTLLDIEVQVGRTGAITPVARLKPVFVGGVTVTNATLHNEDEIRRKDVRIGDTVIVRRAGDVIPEVLAPVLDKRPDDAREFVMPTACPVCGSAIERLEDETIARCTGGLFCGAQRKQTLWHAASRKALDIEGLGEKLVDQLVDSGRVKTLADLYSLRPLELVGLDRMGQKSADNLVAAIDKARAPALSRLLFALGIRHVGETTARDVARHFGSIEAIMDADEDALSSVPDVGPVVAASIRRFFAEQHNRDVIEQLKAQGVNPVAEAAPQGTTLAGKTFVLTGTLPNWTREEASMRIQAAGGKVSGSVSKKTAYLVAGEDSGSKLTKAQELGVAVLDEDGLKALLGEQGG</sequence>
<dbReference type="InterPro" id="IPR041663">
    <property type="entry name" value="DisA/LigA_HHH"/>
</dbReference>
<dbReference type="FunFam" id="1.10.150.20:FF:000006">
    <property type="entry name" value="DNA ligase"/>
    <property type="match status" value="1"/>
</dbReference>
<proteinExistence type="inferred from homology"/>
<keyword evidence="8 15" id="KW-0862">Zinc</keyword>
<dbReference type="Gene3D" id="2.40.50.140">
    <property type="entry name" value="Nucleic acid-binding proteins"/>
    <property type="match status" value="1"/>
</dbReference>
<dbReference type="EMBL" id="CADILH010000006">
    <property type="protein sequence ID" value="CAB3934711.1"/>
    <property type="molecule type" value="Genomic_DNA"/>
</dbReference>
<dbReference type="Gene3D" id="3.30.470.30">
    <property type="entry name" value="DNA ligase/mRNA capping enzyme"/>
    <property type="match status" value="1"/>
</dbReference>
<dbReference type="Pfam" id="PF03119">
    <property type="entry name" value="DNA_ligase_ZBD"/>
    <property type="match status" value="1"/>
</dbReference>
<dbReference type="Gene3D" id="1.10.150.20">
    <property type="entry name" value="5' to 3' exonuclease, C-terminal subdomain"/>
    <property type="match status" value="2"/>
</dbReference>
<evidence type="ECO:0000259" key="17">
    <source>
        <dbReference type="PROSITE" id="PS50172"/>
    </source>
</evidence>
<feature type="binding site" evidence="15">
    <location>
        <begin position="38"/>
        <end position="42"/>
    </location>
    <ligand>
        <name>NAD(+)</name>
        <dbReference type="ChEBI" id="CHEBI:57540"/>
    </ligand>
</feature>
<dbReference type="SMART" id="SM00292">
    <property type="entry name" value="BRCT"/>
    <property type="match status" value="1"/>
</dbReference>
<dbReference type="FunFam" id="3.40.50.10190:FF:000054">
    <property type="entry name" value="DNA ligase"/>
    <property type="match status" value="1"/>
</dbReference>
<dbReference type="SUPFAM" id="SSF52113">
    <property type="entry name" value="BRCT domain"/>
    <property type="match status" value="1"/>
</dbReference>